<dbReference type="GO" id="GO:0016020">
    <property type="term" value="C:membrane"/>
    <property type="evidence" value="ECO:0007669"/>
    <property type="project" value="InterPro"/>
</dbReference>
<evidence type="ECO:0000256" key="4">
    <source>
        <dbReference type="SAM" id="Coils"/>
    </source>
</evidence>
<dbReference type="OrthoDB" id="9810264at2"/>
<protein>
    <submittedName>
        <fullName evidence="7">Methyl-accepting chemotaxis protein</fullName>
    </submittedName>
</protein>
<dbReference type="GO" id="GO:0004888">
    <property type="term" value="F:transmembrane signaling receptor activity"/>
    <property type="evidence" value="ECO:0007669"/>
    <property type="project" value="InterPro"/>
</dbReference>
<feature type="domain" description="Methyl-accepting transducer" evidence="6">
    <location>
        <begin position="283"/>
        <end position="554"/>
    </location>
</feature>
<keyword evidence="1 3" id="KW-0807">Transducer</keyword>
<keyword evidence="5" id="KW-0472">Membrane</keyword>
<accession>A0A1H3MMB4</accession>
<dbReference type="SUPFAM" id="SSF58104">
    <property type="entry name" value="Methyl-accepting chemotaxis protein (MCP) signaling domain"/>
    <property type="match status" value="1"/>
</dbReference>
<evidence type="ECO:0000256" key="5">
    <source>
        <dbReference type="SAM" id="Phobius"/>
    </source>
</evidence>
<keyword evidence="4" id="KW-0175">Coiled coil</keyword>
<evidence type="ECO:0000256" key="1">
    <source>
        <dbReference type="ARBA" id="ARBA00023224"/>
    </source>
</evidence>
<dbReference type="GO" id="GO:0006935">
    <property type="term" value="P:chemotaxis"/>
    <property type="evidence" value="ECO:0007669"/>
    <property type="project" value="InterPro"/>
</dbReference>
<gene>
    <name evidence="7" type="ORF">SAMN02910414_02360</name>
</gene>
<keyword evidence="5" id="KW-0812">Transmembrane</keyword>
<dbReference type="PROSITE" id="PS50111">
    <property type="entry name" value="CHEMOTAXIS_TRANSDUC_2"/>
    <property type="match status" value="1"/>
</dbReference>
<dbReference type="InterPro" id="IPR024478">
    <property type="entry name" value="HlyB_4HB_MCP"/>
</dbReference>
<dbReference type="Proteomes" id="UP000183918">
    <property type="component" value="Unassembled WGS sequence"/>
</dbReference>
<dbReference type="CDD" id="cd11386">
    <property type="entry name" value="MCP_signal"/>
    <property type="match status" value="1"/>
</dbReference>
<evidence type="ECO:0000259" key="6">
    <source>
        <dbReference type="PROSITE" id="PS50111"/>
    </source>
</evidence>
<evidence type="ECO:0000313" key="7">
    <source>
        <dbReference type="EMBL" id="SDY77862.1"/>
    </source>
</evidence>
<dbReference type="Pfam" id="PF00015">
    <property type="entry name" value="MCPsignal"/>
    <property type="match status" value="1"/>
</dbReference>
<organism evidence="7 8">
    <name type="scientific">Lachnobacterium bovis DSM 14045</name>
    <dbReference type="NCBI Taxonomy" id="1122142"/>
    <lineage>
        <taxon>Bacteria</taxon>
        <taxon>Bacillati</taxon>
        <taxon>Bacillota</taxon>
        <taxon>Clostridia</taxon>
        <taxon>Lachnospirales</taxon>
        <taxon>Lachnospiraceae</taxon>
        <taxon>Lachnobacterium</taxon>
    </lineage>
</organism>
<reference evidence="7 8" key="1">
    <citation type="submission" date="2016-10" db="EMBL/GenBank/DDBJ databases">
        <authorList>
            <person name="de Groot N.N."/>
        </authorList>
    </citation>
    <scope>NUCLEOTIDE SEQUENCE [LARGE SCALE GENOMIC DNA]</scope>
    <source>
        <strain evidence="7 8">DSM 14045</strain>
    </source>
</reference>
<evidence type="ECO:0000256" key="3">
    <source>
        <dbReference type="PROSITE-ProRule" id="PRU00284"/>
    </source>
</evidence>
<keyword evidence="8" id="KW-1185">Reference proteome</keyword>
<dbReference type="STRING" id="1122142.SAMN02910414_02360"/>
<comment type="similarity">
    <text evidence="2">Belongs to the methyl-accepting chemotaxis (MCP) protein family.</text>
</comment>
<feature type="coiled-coil region" evidence="4">
    <location>
        <begin position="148"/>
        <end position="182"/>
    </location>
</feature>
<dbReference type="InterPro" id="IPR004090">
    <property type="entry name" value="Chemotax_Me-accpt_rcpt"/>
</dbReference>
<dbReference type="Pfam" id="PF12729">
    <property type="entry name" value="4HB_MCP_1"/>
    <property type="match status" value="1"/>
</dbReference>
<dbReference type="GO" id="GO:0007165">
    <property type="term" value="P:signal transduction"/>
    <property type="evidence" value="ECO:0007669"/>
    <property type="project" value="UniProtKB-KW"/>
</dbReference>
<feature type="transmembrane region" description="Helical" evidence="5">
    <location>
        <begin position="193"/>
        <end position="211"/>
    </location>
</feature>
<sequence length="571" mass="62691">MKLIKNMKLGVKLLTLVLIGAIGMVTLGISGVYSIKKADADMDNMYNRKMKAAQLLAKENNEMRMIQIRIVKRIFDSSDTQVKNNLENSIKSYEEIWSEYLVLANMTANVKVHVPDTEAAYKNFKGGIEKTNKLVDEGKFDEAWENYKKLEKAEAQELYERLEKLEQLAKDNASVLKEETDEQSEAQLKLNTILTLVCLLILVFLSVIIIIDIKQIVKIFIIEIDKMKNGDFRLSDRKFARKDEFGIMAHSLHDMKVHLAELLRKVSESTEMMAASSEELSASADHSASSSLQVAESAQVVVKLIGGQLMVVEESNQSLDKVNAAVDNVKVQSSKVAKKTKDAAYRSIDGKKSVGVSVDTIKNAETLVNESSDIVNQLGIRSQEIGEIVDTIANIANQTNLLALNAAIEAARAGEHGKGFVVVAEEVGKLANESQHSTEKIASLIKGIQNDTQKAVSSMKSGKEAVLEGTKSIEELRSVFDEINDMVEEVSTEMTTVSDSVSTLVGEATLIATGVQAINKHSDEISENMSIVSAATEEQSATSHEIATASETLAELAQDQQVLISHFSFNK</sequence>
<dbReference type="PRINTS" id="PR00260">
    <property type="entry name" value="CHEMTRNSDUCR"/>
</dbReference>
<name>A0A1H3MMB4_9FIRM</name>
<dbReference type="EMBL" id="FNPG01000036">
    <property type="protein sequence ID" value="SDY77862.1"/>
    <property type="molecule type" value="Genomic_DNA"/>
</dbReference>
<evidence type="ECO:0000313" key="8">
    <source>
        <dbReference type="Proteomes" id="UP000183918"/>
    </source>
</evidence>
<evidence type="ECO:0000256" key="2">
    <source>
        <dbReference type="ARBA" id="ARBA00029447"/>
    </source>
</evidence>
<dbReference type="InterPro" id="IPR004089">
    <property type="entry name" value="MCPsignal_dom"/>
</dbReference>
<dbReference type="SMART" id="SM00283">
    <property type="entry name" value="MA"/>
    <property type="match status" value="1"/>
</dbReference>
<keyword evidence="5" id="KW-1133">Transmembrane helix</keyword>
<proteinExistence type="inferred from homology"/>
<dbReference type="AlphaFoldDB" id="A0A1H3MMB4"/>
<dbReference type="PANTHER" id="PTHR32089">
    <property type="entry name" value="METHYL-ACCEPTING CHEMOTAXIS PROTEIN MCPB"/>
    <property type="match status" value="1"/>
</dbReference>
<dbReference type="PANTHER" id="PTHR32089:SF112">
    <property type="entry name" value="LYSOZYME-LIKE PROTEIN-RELATED"/>
    <property type="match status" value="1"/>
</dbReference>
<dbReference type="Gene3D" id="1.10.287.950">
    <property type="entry name" value="Methyl-accepting chemotaxis protein"/>
    <property type="match status" value="1"/>
</dbReference>